<keyword evidence="3 5" id="KW-0238">DNA-binding</keyword>
<protein>
    <submittedName>
        <fullName evidence="8">Tyrosine-type recombinase/integrase</fullName>
    </submittedName>
</protein>
<dbReference type="RefSeq" id="WP_037567982.1">
    <property type="nucleotide sequence ID" value="NZ_JPRT01000019.1"/>
</dbReference>
<evidence type="ECO:0000259" key="7">
    <source>
        <dbReference type="PROSITE" id="PS51900"/>
    </source>
</evidence>
<dbReference type="InterPro" id="IPR010998">
    <property type="entry name" value="Integrase_recombinase_N"/>
</dbReference>
<evidence type="ECO:0000256" key="2">
    <source>
        <dbReference type="ARBA" id="ARBA00022908"/>
    </source>
</evidence>
<dbReference type="Proteomes" id="UP000646308">
    <property type="component" value="Unassembled WGS sequence"/>
</dbReference>
<evidence type="ECO:0000259" key="6">
    <source>
        <dbReference type="PROSITE" id="PS51898"/>
    </source>
</evidence>
<evidence type="ECO:0000313" key="9">
    <source>
        <dbReference type="Proteomes" id="UP000646308"/>
    </source>
</evidence>
<sequence>MNVTKRGNKWQYDFRLNGKRHRKSGFKTKKEATQAMNEAYNTINKGSDLTSDMPFVDFFENWIEIHKAPYLTDKSLQTYYNAKNIFEKKFGNMPLDKITRMNYQELINDYAETHTSESVRKLNYCLRSALSDAFYEGMIQKDPTYKVIVQGKKEAQAEEDKFMQLSYFYKLKEFSKEKDQLSYLFIYLCIVTGARFSEVQKLKYQDFNLNDETVHIRGTKTKNADRIIKITKEDIKHVRKVLNNFPDNIQGNIFTTGANLITHNAVTKVLQRFCLGNKLGNYTLHSLRHTHCSMLIHNGISIYYISKRLGHADITTTLSIYSHLLEETKSVEENKTLEALRSM</sequence>
<dbReference type="PANTHER" id="PTHR30629:SF2">
    <property type="entry name" value="PROPHAGE INTEGRASE INTS-RELATED"/>
    <property type="match status" value="1"/>
</dbReference>
<dbReference type="GO" id="GO:0003677">
    <property type="term" value="F:DNA binding"/>
    <property type="evidence" value="ECO:0007669"/>
    <property type="project" value="UniProtKB-UniRule"/>
</dbReference>
<evidence type="ECO:0000256" key="4">
    <source>
        <dbReference type="ARBA" id="ARBA00023172"/>
    </source>
</evidence>
<dbReference type="GO" id="GO:0015074">
    <property type="term" value="P:DNA integration"/>
    <property type="evidence" value="ECO:0007669"/>
    <property type="project" value="UniProtKB-KW"/>
</dbReference>
<dbReference type="PROSITE" id="PS51900">
    <property type="entry name" value="CB"/>
    <property type="match status" value="1"/>
</dbReference>
<dbReference type="InterPro" id="IPR044068">
    <property type="entry name" value="CB"/>
</dbReference>
<dbReference type="PROSITE" id="PS51898">
    <property type="entry name" value="TYR_RECOMBINASE"/>
    <property type="match status" value="1"/>
</dbReference>
<dbReference type="PANTHER" id="PTHR30629">
    <property type="entry name" value="PROPHAGE INTEGRASE"/>
    <property type="match status" value="1"/>
</dbReference>
<accession>A0AAW9YWC7</accession>
<evidence type="ECO:0000256" key="3">
    <source>
        <dbReference type="ARBA" id="ARBA00023125"/>
    </source>
</evidence>
<dbReference type="InterPro" id="IPR011010">
    <property type="entry name" value="DNA_brk_join_enz"/>
</dbReference>
<dbReference type="Pfam" id="PF14657">
    <property type="entry name" value="Arm-DNA-bind_4"/>
    <property type="match status" value="1"/>
</dbReference>
<dbReference type="InterPro" id="IPR004107">
    <property type="entry name" value="Integrase_SAM-like_N"/>
</dbReference>
<dbReference type="CDD" id="cd01189">
    <property type="entry name" value="INT_ICEBs1_C_like"/>
    <property type="match status" value="1"/>
</dbReference>
<dbReference type="InterPro" id="IPR013762">
    <property type="entry name" value="Integrase-like_cat_sf"/>
</dbReference>
<dbReference type="GO" id="GO:0006310">
    <property type="term" value="P:DNA recombination"/>
    <property type="evidence" value="ECO:0007669"/>
    <property type="project" value="UniProtKB-KW"/>
</dbReference>
<name>A0AAW9YWC7_9STAP</name>
<dbReference type="Pfam" id="PF14659">
    <property type="entry name" value="Phage_int_SAM_3"/>
    <property type="match status" value="1"/>
</dbReference>
<keyword evidence="2" id="KW-0229">DNA integration</keyword>
<gene>
    <name evidence="8" type="ORF">GLV84_05300</name>
</gene>
<dbReference type="SUPFAM" id="SSF56349">
    <property type="entry name" value="DNA breaking-rejoining enzymes"/>
    <property type="match status" value="1"/>
</dbReference>
<dbReference type="Pfam" id="PF00589">
    <property type="entry name" value="Phage_integrase"/>
    <property type="match status" value="1"/>
</dbReference>
<dbReference type="InterPro" id="IPR028259">
    <property type="entry name" value="AP2-like_int_N"/>
</dbReference>
<organism evidence="8 9">
    <name type="scientific">Staphylococcus agnetis</name>
    <dbReference type="NCBI Taxonomy" id="985762"/>
    <lineage>
        <taxon>Bacteria</taxon>
        <taxon>Bacillati</taxon>
        <taxon>Bacillota</taxon>
        <taxon>Bacilli</taxon>
        <taxon>Bacillales</taxon>
        <taxon>Staphylococcaceae</taxon>
        <taxon>Staphylococcus</taxon>
    </lineage>
</organism>
<dbReference type="InterPro" id="IPR002104">
    <property type="entry name" value="Integrase_catalytic"/>
</dbReference>
<dbReference type="InterPro" id="IPR050808">
    <property type="entry name" value="Phage_Integrase"/>
</dbReference>
<dbReference type="AlphaFoldDB" id="A0AAW9YWC7"/>
<dbReference type="EMBL" id="WMFL01000069">
    <property type="protein sequence ID" value="NJI02275.1"/>
    <property type="molecule type" value="Genomic_DNA"/>
</dbReference>
<evidence type="ECO:0000256" key="1">
    <source>
        <dbReference type="ARBA" id="ARBA00008857"/>
    </source>
</evidence>
<evidence type="ECO:0000256" key="5">
    <source>
        <dbReference type="PROSITE-ProRule" id="PRU01248"/>
    </source>
</evidence>
<feature type="domain" description="Core-binding (CB)" evidence="7">
    <location>
        <begin position="53"/>
        <end position="134"/>
    </location>
</feature>
<dbReference type="Gene3D" id="1.10.443.10">
    <property type="entry name" value="Intergrase catalytic core"/>
    <property type="match status" value="1"/>
</dbReference>
<evidence type="ECO:0000313" key="8">
    <source>
        <dbReference type="EMBL" id="NJI02275.1"/>
    </source>
</evidence>
<comment type="similarity">
    <text evidence="1">Belongs to the 'phage' integrase family.</text>
</comment>
<feature type="domain" description="Tyr recombinase" evidence="6">
    <location>
        <begin position="158"/>
        <end position="334"/>
    </location>
</feature>
<comment type="caution">
    <text evidence="8">The sequence shown here is derived from an EMBL/GenBank/DDBJ whole genome shotgun (WGS) entry which is preliminary data.</text>
</comment>
<dbReference type="Gene3D" id="1.10.150.130">
    <property type="match status" value="1"/>
</dbReference>
<proteinExistence type="inferred from homology"/>
<reference evidence="8" key="1">
    <citation type="submission" date="2019-11" db="EMBL/GenBank/DDBJ databases">
        <title>Whole genome comparisons of Staphylococcus agnetis isolates from cattle and chickens.</title>
        <authorList>
            <person name="Rhoads D."/>
            <person name="Shwani A."/>
            <person name="Adkins P."/>
            <person name="Calcutt M."/>
            <person name="Middleton J."/>
        </authorList>
    </citation>
    <scope>NUCLEOTIDE SEQUENCE</scope>
    <source>
        <strain evidence="8">1387</strain>
    </source>
</reference>
<keyword evidence="4" id="KW-0233">DNA recombination</keyword>